<evidence type="ECO:0000313" key="1">
    <source>
        <dbReference type="EMBL" id="KAJ4250574.1"/>
    </source>
</evidence>
<dbReference type="Proteomes" id="UP001152049">
    <property type="component" value="Unassembled WGS sequence"/>
</dbReference>
<dbReference type="AlphaFoldDB" id="A0A9W8RSG2"/>
<proteinExistence type="predicted"/>
<dbReference type="EMBL" id="JAOQAZ010000030">
    <property type="protein sequence ID" value="KAJ4250574.1"/>
    <property type="molecule type" value="Genomic_DNA"/>
</dbReference>
<protein>
    <submittedName>
        <fullName evidence="1">Uncharacterized protein</fullName>
    </submittedName>
</protein>
<accession>A0A9W8RSG2</accession>
<reference evidence="1" key="1">
    <citation type="submission" date="2022-09" db="EMBL/GenBank/DDBJ databases">
        <title>Fusarium specimens isolated from Avocado Roots.</title>
        <authorList>
            <person name="Stajich J."/>
            <person name="Roper C."/>
            <person name="Heimlech-Rivalta G."/>
        </authorList>
    </citation>
    <scope>NUCLEOTIDE SEQUENCE</scope>
    <source>
        <strain evidence="1">CF00136</strain>
    </source>
</reference>
<keyword evidence="2" id="KW-1185">Reference proteome</keyword>
<organism evidence="1 2">
    <name type="scientific">Fusarium torreyae</name>
    <dbReference type="NCBI Taxonomy" id="1237075"/>
    <lineage>
        <taxon>Eukaryota</taxon>
        <taxon>Fungi</taxon>
        <taxon>Dikarya</taxon>
        <taxon>Ascomycota</taxon>
        <taxon>Pezizomycotina</taxon>
        <taxon>Sordariomycetes</taxon>
        <taxon>Hypocreomycetidae</taxon>
        <taxon>Hypocreales</taxon>
        <taxon>Nectriaceae</taxon>
        <taxon>Fusarium</taxon>
    </lineage>
</organism>
<comment type="caution">
    <text evidence="1">The sequence shown here is derived from an EMBL/GenBank/DDBJ whole genome shotgun (WGS) entry which is preliminary data.</text>
</comment>
<sequence length="626" mass="71415">MSCATWYSDVSHEVLSVTSGYRWVLTYNLAIDQSLPPPSAGLTSSQMQPLRHCLRRWLAQDKQLHHEYTEANVSFRALKGQDLIRVSALRKICKELLVSVFIALLKKREMGGVEMDPWLKGRRRRWYDDDYYDEDNEGYHELTGIFERSFTIKIVRDLIGRAVTNTLKLVEDDLLDRDVFEDIQAEEEYEGYMGNSGPTATHWYRVGTVVIVPNDSIIDYLGNIETYYMSSVSPIQFQIKYLANTCLVPDAEEYLLAALKHFFRRALTENKNPRDMSKLFTDPEIVPLILRAALQQHDLEFFGVVFKQFYHTLSPNFWEYVRDWVIEEEDDYDIALHRFEKVKSELSLAVSPDGGFNRQFQVISQLAILPRNLPEDRFPTPEPVLEWARSMLRNLLSDDGPTNVTRNDGSALIDQALYFEDPMLILTQCVVLIFENRPAAAGFRLNLLSRLRELGVSATLPRTEAMTLYRTLARSLVASQDFTQMRDTLRSAYEINNTVDHEILSIFFASIFEDSTELDDLASQFVSKVTLQAPQLPRLERCTMWLPLLPTIVLKLDAGGIPLDPPAYRNFFSAIITGTIDGYVGPKPPDTINYAMAGVYCTCGDCSALNAFLASPTQKSQGFPMS</sequence>
<dbReference type="PANTHER" id="PTHR33099">
    <property type="entry name" value="FE2OG DIOXYGENASE DOMAIN-CONTAINING PROTEIN"/>
    <property type="match status" value="1"/>
</dbReference>
<name>A0A9W8RSG2_9HYPO</name>
<dbReference type="PANTHER" id="PTHR33099:SF7">
    <property type="entry name" value="MYND-TYPE DOMAIN-CONTAINING PROTEIN"/>
    <property type="match status" value="1"/>
</dbReference>
<evidence type="ECO:0000313" key="2">
    <source>
        <dbReference type="Proteomes" id="UP001152049"/>
    </source>
</evidence>
<gene>
    <name evidence="1" type="ORF">NW762_011833</name>
</gene>
<dbReference type="OrthoDB" id="27483at2759"/>